<dbReference type="PROSITE" id="PS51450">
    <property type="entry name" value="LRR"/>
    <property type="match status" value="4"/>
</dbReference>
<protein>
    <submittedName>
        <fullName evidence="3">Leucine-rich repeat domain-containing protein</fullName>
    </submittedName>
    <submittedName>
        <fullName evidence="4">Leucine-rich_repeat domain-containing protein</fullName>
    </submittedName>
</protein>
<comment type="caution">
    <text evidence="3">The sequence shown here is derived from an EMBL/GenBank/DDBJ whole genome shotgun (WGS) entry which is preliminary data.</text>
</comment>
<keyword evidence="2" id="KW-0677">Repeat</keyword>
<dbReference type="EMBL" id="CAXDID020000146">
    <property type="protein sequence ID" value="CAL6040635.1"/>
    <property type="molecule type" value="Genomic_DNA"/>
</dbReference>
<dbReference type="PANTHER" id="PTHR46652:SF3">
    <property type="entry name" value="LEUCINE-RICH REPEAT-CONTAINING PROTEIN 9"/>
    <property type="match status" value="1"/>
</dbReference>
<evidence type="ECO:0000313" key="4">
    <source>
        <dbReference type="EMBL" id="CAL6040635.1"/>
    </source>
</evidence>
<name>A0AA86QJC6_9EUKA</name>
<dbReference type="Pfam" id="PF12799">
    <property type="entry name" value="LRR_4"/>
    <property type="match status" value="1"/>
</dbReference>
<organism evidence="3">
    <name type="scientific">Hexamita inflata</name>
    <dbReference type="NCBI Taxonomy" id="28002"/>
    <lineage>
        <taxon>Eukaryota</taxon>
        <taxon>Metamonada</taxon>
        <taxon>Diplomonadida</taxon>
        <taxon>Hexamitidae</taxon>
        <taxon>Hexamitinae</taxon>
        <taxon>Hexamita</taxon>
    </lineage>
</organism>
<keyword evidence="1" id="KW-0433">Leucine-rich repeat</keyword>
<evidence type="ECO:0000256" key="1">
    <source>
        <dbReference type="ARBA" id="ARBA00022614"/>
    </source>
</evidence>
<proteinExistence type="predicted"/>
<dbReference type="EMBL" id="CATOUU010000924">
    <property type="protein sequence ID" value="CAI9959790.1"/>
    <property type="molecule type" value="Genomic_DNA"/>
</dbReference>
<sequence length="406" mass="47251">MQPNHVIISKEDLLKHFQSSRKLEIRDLKQMKDLLAMNVPPKIWKDASNRNLLSFNQEFVQQTKEFNNRGIQYFFLLSYLTNLTDLNLYSNSISDISSISKLKNLKKINLGSNCIKDISVLQSLTDLTCLDLSVNKLTSYTLALPNLVELSLYSNPLQDKSGLKHSPKLEILNLFKTEISDLHSILHQLFGLKELDLSQNNLMQISYLSKFLDLQKLNLSHNQQLQNIGPLKFCTQLTELRIRETNVADIWSLQFMKNLKTLYIGYTKVVDLHPLQHLYKLESISANETRIIDVSPLSNLTLLDKLYIDQYKINKQTLKHHKNFSKYSLSGQKDPTTDELKFYNKILSVHSSHKKIRKIQAENIVSKFRESMTRQKESIKLKINEQIQYMNMKIEIIFSHVSYADQ</sequence>
<dbReference type="SUPFAM" id="SSF52058">
    <property type="entry name" value="L domain-like"/>
    <property type="match status" value="1"/>
</dbReference>
<dbReference type="Gene3D" id="3.80.10.10">
    <property type="entry name" value="Ribonuclease Inhibitor"/>
    <property type="match status" value="1"/>
</dbReference>
<dbReference type="Proteomes" id="UP001642409">
    <property type="component" value="Unassembled WGS sequence"/>
</dbReference>
<dbReference type="SMART" id="SM00365">
    <property type="entry name" value="LRR_SD22"/>
    <property type="match status" value="4"/>
</dbReference>
<evidence type="ECO:0000313" key="3">
    <source>
        <dbReference type="EMBL" id="CAI9959790.1"/>
    </source>
</evidence>
<accession>A0AA86QJC6</accession>
<keyword evidence="5" id="KW-1185">Reference proteome</keyword>
<dbReference type="InterPro" id="IPR025875">
    <property type="entry name" value="Leu-rich_rpt_4"/>
</dbReference>
<dbReference type="AlphaFoldDB" id="A0AA86QJC6"/>
<dbReference type="InterPro" id="IPR032675">
    <property type="entry name" value="LRR_dom_sf"/>
</dbReference>
<evidence type="ECO:0000313" key="5">
    <source>
        <dbReference type="Proteomes" id="UP001642409"/>
    </source>
</evidence>
<dbReference type="PANTHER" id="PTHR46652">
    <property type="entry name" value="LEUCINE-RICH REPEAT AND IQ DOMAIN-CONTAINING PROTEIN 1-RELATED"/>
    <property type="match status" value="1"/>
</dbReference>
<gene>
    <name evidence="4" type="ORF">HINF_LOCUS38429</name>
    <name evidence="3" type="ORF">HINF_LOCUS47435</name>
</gene>
<dbReference type="InterPro" id="IPR050836">
    <property type="entry name" value="SDS22/Internalin_LRR"/>
</dbReference>
<reference evidence="4 5" key="2">
    <citation type="submission" date="2024-07" db="EMBL/GenBank/DDBJ databases">
        <authorList>
            <person name="Akdeniz Z."/>
        </authorList>
    </citation>
    <scope>NUCLEOTIDE SEQUENCE [LARGE SCALE GENOMIC DNA]</scope>
</reference>
<dbReference type="InterPro" id="IPR001611">
    <property type="entry name" value="Leu-rich_rpt"/>
</dbReference>
<reference evidence="3" key="1">
    <citation type="submission" date="2023-06" db="EMBL/GenBank/DDBJ databases">
        <authorList>
            <person name="Kurt Z."/>
        </authorList>
    </citation>
    <scope>NUCLEOTIDE SEQUENCE</scope>
</reference>
<evidence type="ECO:0000256" key="2">
    <source>
        <dbReference type="ARBA" id="ARBA00022737"/>
    </source>
</evidence>